<name>A0A2P5YWM4_GOSBA</name>
<proteinExistence type="predicted"/>
<dbReference type="EMBL" id="KZ662721">
    <property type="protein sequence ID" value="PPS20006.1"/>
    <property type="molecule type" value="Genomic_DNA"/>
</dbReference>
<sequence>MVDSLIMWKMKRNCSWNPSQATKPGSNGEEREVHASCAGRFQGVVVADFLRLHLNVVNKQKWKIKVQPHLVESHYLMAKFGN</sequence>
<accession>A0A2P5YWM4</accession>
<evidence type="ECO:0000313" key="2">
    <source>
        <dbReference type="Proteomes" id="UP000239757"/>
    </source>
</evidence>
<protein>
    <submittedName>
        <fullName evidence="1">Uncharacterized protein</fullName>
    </submittedName>
</protein>
<evidence type="ECO:0000313" key="1">
    <source>
        <dbReference type="EMBL" id="PPS20006.1"/>
    </source>
</evidence>
<reference evidence="1 2" key="1">
    <citation type="submission" date="2015-01" db="EMBL/GenBank/DDBJ databases">
        <title>Genome of allotetraploid Gossypium barbadense reveals genomic plasticity and fiber elongation in cotton evolution.</title>
        <authorList>
            <person name="Chen X."/>
            <person name="Liu X."/>
            <person name="Zhao B."/>
            <person name="Zheng H."/>
            <person name="Hu Y."/>
            <person name="Lu G."/>
            <person name="Yang C."/>
            <person name="Chen J."/>
            <person name="Shan C."/>
            <person name="Zhang L."/>
            <person name="Zhou Y."/>
            <person name="Wang L."/>
            <person name="Guo W."/>
            <person name="Bai Y."/>
            <person name="Ruan J."/>
            <person name="Shangguan X."/>
            <person name="Mao Y."/>
            <person name="Jiang J."/>
            <person name="Zhu Y."/>
            <person name="Lei J."/>
            <person name="Kang H."/>
            <person name="Chen S."/>
            <person name="He X."/>
            <person name="Wang R."/>
            <person name="Wang Y."/>
            <person name="Chen J."/>
            <person name="Wang L."/>
            <person name="Yu S."/>
            <person name="Wang B."/>
            <person name="Wei J."/>
            <person name="Song S."/>
            <person name="Lu X."/>
            <person name="Gao Z."/>
            <person name="Gu W."/>
            <person name="Deng X."/>
            <person name="Ma D."/>
            <person name="Wang S."/>
            <person name="Liang W."/>
            <person name="Fang L."/>
            <person name="Cai C."/>
            <person name="Zhu X."/>
            <person name="Zhou B."/>
            <person name="Zhang Y."/>
            <person name="Chen Z."/>
            <person name="Xu S."/>
            <person name="Zhu R."/>
            <person name="Wang S."/>
            <person name="Zhang T."/>
            <person name="Zhao G."/>
        </authorList>
    </citation>
    <scope>NUCLEOTIDE SEQUENCE [LARGE SCALE GENOMIC DNA]</scope>
    <source>
        <strain evidence="2">cv. Xinhai21</strain>
        <tissue evidence="1">Leaf</tissue>
    </source>
</reference>
<gene>
    <name evidence="1" type="ORF">GOBAR_AA00561</name>
</gene>
<dbReference type="Proteomes" id="UP000239757">
    <property type="component" value="Unassembled WGS sequence"/>
</dbReference>
<dbReference type="AlphaFoldDB" id="A0A2P5YWM4"/>
<organism evidence="1 2">
    <name type="scientific">Gossypium barbadense</name>
    <name type="common">Sea Island cotton</name>
    <name type="synonym">Hibiscus barbadensis</name>
    <dbReference type="NCBI Taxonomy" id="3634"/>
    <lineage>
        <taxon>Eukaryota</taxon>
        <taxon>Viridiplantae</taxon>
        <taxon>Streptophyta</taxon>
        <taxon>Embryophyta</taxon>
        <taxon>Tracheophyta</taxon>
        <taxon>Spermatophyta</taxon>
        <taxon>Magnoliopsida</taxon>
        <taxon>eudicotyledons</taxon>
        <taxon>Gunneridae</taxon>
        <taxon>Pentapetalae</taxon>
        <taxon>rosids</taxon>
        <taxon>malvids</taxon>
        <taxon>Malvales</taxon>
        <taxon>Malvaceae</taxon>
        <taxon>Malvoideae</taxon>
        <taxon>Gossypium</taxon>
    </lineage>
</organism>